<dbReference type="InParanoid" id="A0A5C3P1M3"/>
<protein>
    <recommendedName>
        <fullName evidence="2">HNH nuclease domain-containing protein</fullName>
    </recommendedName>
</protein>
<evidence type="ECO:0000313" key="4">
    <source>
        <dbReference type="Proteomes" id="UP000308197"/>
    </source>
</evidence>
<organism evidence="3 4">
    <name type="scientific">Polyporus arcularius HHB13444</name>
    <dbReference type="NCBI Taxonomy" id="1314778"/>
    <lineage>
        <taxon>Eukaryota</taxon>
        <taxon>Fungi</taxon>
        <taxon>Dikarya</taxon>
        <taxon>Basidiomycota</taxon>
        <taxon>Agaricomycotina</taxon>
        <taxon>Agaricomycetes</taxon>
        <taxon>Polyporales</taxon>
        <taxon>Polyporaceae</taxon>
        <taxon>Polyporus</taxon>
    </lineage>
</organism>
<accession>A0A5C3P1M3</accession>
<feature type="compositionally biased region" description="Polar residues" evidence="1">
    <location>
        <begin position="301"/>
        <end position="314"/>
    </location>
</feature>
<feature type="region of interest" description="Disordered" evidence="1">
    <location>
        <begin position="301"/>
        <end position="332"/>
    </location>
</feature>
<evidence type="ECO:0000313" key="3">
    <source>
        <dbReference type="EMBL" id="TFK83566.1"/>
    </source>
</evidence>
<reference evidence="3 4" key="1">
    <citation type="journal article" date="2019" name="Nat. Ecol. Evol.">
        <title>Megaphylogeny resolves global patterns of mushroom evolution.</title>
        <authorList>
            <person name="Varga T."/>
            <person name="Krizsan K."/>
            <person name="Foldi C."/>
            <person name="Dima B."/>
            <person name="Sanchez-Garcia M."/>
            <person name="Sanchez-Ramirez S."/>
            <person name="Szollosi G.J."/>
            <person name="Szarkandi J.G."/>
            <person name="Papp V."/>
            <person name="Albert L."/>
            <person name="Andreopoulos W."/>
            <person name="Angelini C."/>
            <person name="Antonin V."/>
            <person name="Barry K.W."/>
            <person name="Bougher N.L."/>
            <person name="Buchanan P."/>
            <person name="Buyck B."/>
            <person name="Bense V."/>
            <person name="Catcheside P."/>
            <person name="Chovatia M."/>
            <person name="Cooper J."/>
            <person name="Damon W."/>
            <person name="Desjardin D."/>
            <person name="Finy P."/>
            <person name="Geml J."/>
            <person name="Haridas S."/>
            <person name="Hughes K."/>
            <person name="Justo A."/>
            <person name="Karasinski D."/>
            <person name="Kautmanova I."/>
            <person name="Kiss B."/>
            <person name="Kocsube S."/>
            <person name="Kotiranta H."/>
            <person name="LaButti K.M."/>
            <person name="Lechner B.E."/>
            <person name="Liimatainen K."/>
            <person name="Lipzen A."/>
            <person name="Lukacs Z."/>
            <person name="Mihaltcheva S."/>
            <person name="Morgado L.N."/>
            <person name="Niskanen T."/>
            <person name="Noordeloos M.E."/>
            <person name="Ohm R.A."/>
            <person name="Ortiz-Santana B."/>
            <person name="Ovrebo C."/>
            <person name="Racz N."/>
            <person name="Riley R."/>
            <person name="Savchenko A."/>
            <person name="Shiryaev A."/>
            <person name="Soop K."/>
            <person name="Spirin V."/>
            <person name="Szebenyi C."/>
            <person name="Tomsovsky M."/>
            <person name="Tulloss R.E."/>
            <person name="Uehling J."/>
            <person name="Grigoriev I.V."/>
            <person name="Vagvolgyi C."/>
            <person name="Papp T."/>
            <person name="Martin F.M."/>
            <person name="Miettinen O."/>
            <person name="Hibbett D.S."/>
            <person name="Nagy L.G."/>
        </authorList>
    </citation>
    <scope>NUCLEOTIDE SEQUENCE [LARGE SCALE GENOMIC DNA]</scope>
    <source>
        <strain evidence="3 4">HHB13444</strain>
    </source>
</reference>
<dbReference type="EMBL" id="ML211383">
    <property type="protein sequence ID" value="TFK83566.1"/>
    <property type="molecule type" value="Genomic_DNA"/>
</dbReference>
<name>A0A5C3P1M3_9APHY</name>
<gene>
    <name evidence="3" type="ORF">K466DRAFT_554849</name>
</gene>
<dbReference type="AlphaFoldDB" id="A0A5C3P1M3"/>
<feature type="compositionally biased region" description="Polar residues" evidence="1">
    <location>
        <begin position="323"/>
        <end position="332"/>
    </location>
</feature>
<evidence type="ECO:0000256" key="1">
    <source>
        <dbReference type="SAM" id="MobiDB-lite"/>
    </source>
</evidence>
<keyword evidence="4" id="KW-1185">Reference proteome</keyword>
<proteinExistence type="predicted"/>
<sequence length="414" mass="46028">MTLREPLRRPAERVIRVHGYVLILHPGYFQEYVLLKLPAFDRVDIPADQPQQGGVNLRLVLDACRIRTNNSEGFLSASRDGHTPLVVEAGDELLAASTYFYHITADPGPKNRYPVVSVFAAWTLPVPLPVHWQRNETLDAQSEIKARFARPPSVMSSSVKAFDLGCIVTQFATSTDNACYVPKEEHAWFDVNNGSIYCLEPQSGINDTSNGGTLRSDVRACFDRGSFVFYPINASTRDYAAYSVSDADPDYTDLIHQRPVTMHERTSAVFLYARFAYNIILRAPPWRGEAVSVSAEITSTVLQKSSSKGPSNEDPSMKGPAQLPSTTASSGSVASYMEGFDEKKWEADWKRIYPNYNEEVEDPPDTWVQSHPDTVRIGRLAATYKAENPQVSMCSHGSTLHDCDDVVDGDYGCQ</sequence>
<dbReference type="InterPro" id="IPR003615">
    <property type="entry name" value="HNH_nuc"/>
</dbReference>
<evidence type="ECO:0000259" key="2">
    <source>
        <dbReference type="Pfam" id="PF13391"/>
    </source>
</evidence>
<dbReference type="Proteomes" id="UP000308197">
    <property type="component" value="Unassembled WGS sequence"/>
</dbReference>
<feature type="domain" description="HNH nuclease" evidence="2">
    <location>
        <begin position="188"/>
        <end position="229"/>
    </location>
</feature>
<dbReference type="Pfam" id="PF13391">
    <property type="entry name" value="HNH_2"/>
    <property type="match status" value="1"/>
</dbReference>